<gene>
    <name evidence="1" type="ORF">CTRU02_213251</name>
</gene>
<reference evidence="1 2" key="1">
    <citation type="journal article" date="2020" name="Phytopathology">
        <title>Genome Sequence Resources of Colletotrichum truncatum, C. plurivorum, C. musicola, and C. sojae: Four Species Pathogenic to Soybean (Glycine max).</title>
        <authorList>
            <person name="Rogerio F."/>
            <person name="Boufleur T.R."/>
            <person name="Ciampi-Guillardi M."/>
            <person name="Sukno S.A."/>
            <person name="Thon M.R."/>
            <person name="Massola Junior N.S."/>
            <person name="Baroncelli R."/>
        </authorList>
    </citation>
    <scope>NUCLEOTIDE SEQUENCE [LARGE SCALE GENOMIC DNA]</scope>
    <source>
        <strain evidence="1 2">CMES1059</strain>
    </source>
</reference>
<protein>
    <submittedName>
        <fullName evidence="1">FAD binding domain-containing protein</fullName>
    </submittedName>
</protein>
<evidence type="ECO:0000313" key="2">
    <source>
        <dbReference type="Proteomes" id="UP000805649"/>
    </source>
</evidence>
<keyword evidence="2" id="KW-1185">Reference proteome</keyword>
<sequence>MILGVAALIGLSVQALAQQNKTSTGFKGCDALLDAGLGDILVFPADVKYGESTSTYYSSENRRLRPYCIVQPLSTEDVSNTVKALSRVSGAGNWDIAVRSGGHSDYDNNAAHRGVTIDLSFFNSTELVKDSCFNGTAHWVGQSMLTKNIARLRPAARWGDVMKYLEPYNLGVTGGRSGHVGTGGLLVSGGASYHTQLWGLSCDNVVGYEVVLSDGSIVEATATENKDLFKALKGGGSNLGIVTRFDMRTFTVPPEGAYGGLLFASWSDLDVVINQFVNYASSIGSGSPDHEFIVFRNDGGSFSVMSMAVATDGNENSPTFAPFKNITLTRDVRSKQPLSKIAATIADTGGFHYISFALTLQVTTEIMNKAADIFSELSQDIEDANVPVSPIFVFQPLPKNLASVTPGNNILGFDKNLPADSILFEARGTMAADDAVHEGTARALMASAIEKLRAYSASLDVGGRPRRPVTWADGRHHWS</sequence>
<organism evidence="1 2">
    <name type="scientific">Colletotrichum truncatum</name>
    <name type="common">Anthracnose fungus</name>
    <name type="synonym">Colletotrichum capsici</name>
    <dbReference type="NCBI Taxonomy" id="5467"/>
    <lineage>
        <taxon>Eukaryota</taxon>
        <taxon>Fungi</taxon>
        <taxon>Dikarya</taxon>
        <taxon>Ascomycota</taxon>
        <taxon>Pezizomycotina</taxon>
        <taxon>Sordariomycetes</taxon>
        <taxon>Hypocreomycetidae</taxon>
        <taxon>Glomerellales</taxon>
        <taxon>Glomerellaceae</taxon>
        <taxon>Colletotrichum</taxon>
        <taxon>Colletotrichum truncatum species complex</taxon>
    </lineage>
</organism>
<comment type="caution">
    <text evidence="1">The sequence shown here is derived from an EMBL/GenBank/DDBJ whole genome shotgun (WGS) entry which is preliminary data.</text>
</comment>
<accession>A0ACC3YK53</accession>
<dbReference type="EMBL" id="VUJX02000009">
    <property type="protein sequence ID" value="KAL0932298.1"/>
    <property type="molecule type" value="Genomic_DNA"/>
</dbReference>
<proteinExistence type="predicted"/>
<name>A0ACC3YK53_COLTU</name>
<evidence type="ECO:0000313" key="1">
    <source>
        <dbReference type="EMBL" id="KAL0932298.1"/>
    </source>
</evidence>
<dbReference type="Proteomes" id="UP000805649">
    <property type="component" value="Unassembled WGS sequence"/>
</dbReference>